<name>A0A517KZJ6_9PEZI</name>
<comment type="cofactor">
    <cofactor evidence="1">
        <name>heme b</name>
        <dbReference type="ChEBI" id="CHEBI:60344"/>
    </cofactor>
</comment>
<keyword evidence="3" id="KW-0349">Heme</keyword>
<evidence type="ECO:0000256" key="7">
    <source>
        <dbReference type="ARBA" id="ARBA00025795"/>
    </source>
</evidence>
<comment type="similarity">
    <text evidence="7">Belongs to the chloroperoxidase family.</text>
</comment>
<dbReference type="AlphaFoldDB" id="A0A517KZJ6"/>
<dbReference type="GO" id="GO:0046872">
    <property type="term" value="F:metal ion binding"/>
    <property type="evidence" value="ECO:0007669"/>
    <property type="project" value="UniProtKB-KW"/>
</dbReference>
<evidence type="ECO:0000259" key="8">
    <source>
        <dbReference type="PROSITE" id="PS51405"/>
    </source>
</evidence>
<keyword evidence="6" id="KW-0408">Iron</keyword>
<dbReference type="Gene3D" id="1.10.489.10">
    <property type="entry name" value="Chloroperoxidase-like"/>
    <property type="match status" value="2"/>
</dbReference>
<gene>
    <name evidence="9" type="ORF">FKW77_006000</name>
</gene>
<evidence type="ECO:0000256" key="1">
    <source>
        <dbReference type="ARBA" id="ARBA00001970"/>
    </source>
</evidence>
<evidence type="ECO:0000313" key="10">
    <source>
        <dbReference type="Proteomes" id="UP000316270"/>
    </source>
</evidence>
<dbReference type="InterPro" id="IPR036851">
    <property type="entry name" value="Chloroperoxidase-like_sf"/>
</dbReference>
<dbReference type="Pfam" id="PF01328">
    <property type="entry name" value="Peroxidase_2"/>
    <property type="match status" value="2"/>
</dbReference>
<feature type="domain" description="Heme haloperoxidase family profile" evidence="8">
    <location>
        <begin position="1"/>
        <end position="213"/>
    </location>
</feature>
<evidence type="ECO:0000313" key="9">
    <source>
        <dbReference type="EMBL" id="QDS68800.1"/>
    </source>
</evidence>
<dbReference type="PROSITE" id="PS51405">
    <property type="entry name" value="HEME_HALOPEROXIDASE"/>
    <property type="match status" value="1"/>
</dbReference>
<dbReference type="EMBL" id="CP042186">
    <property type="protein sequence ID" value="QDS68800.1"/>
    <property type="molecule type" value="Genomic_DNA"/>
</dbReference>
<dbReference type="SUPFAM" id="SSF47571">
    <property type="entry name" value="Cloroperoxidase"/>
    <property type="match status" value="1"/>
</dbReference>
<dbReference type="PANTHER" id="PTHR33577">
    <property type="entry name" value="STERIGMATOCYSTIN BIOSYNTHESIS PEROXIDASE STCC-RELATED"/>
    <property type="match status" value="1"/>
</dbReference>
<dbReference type="GO" id="GO:0004601">
    <property type="term" value="F:peroxidase activity"/>
    <property type="evidence" value="ECO:0007669"/>
    <property type="project" value="UniProtKB-KW"/>
</dbReference>
<protein>
    <recommendedName>
        <fullName evidence="8">Heme haloperoxidase family profile domain-containing protein</fullName>
    </recommendedName>
</protein>
<dbReference type="InterPro" id="IPR000028">
    <property type="entry name" value="Chloroperoxidase"/>
</dbReference>
<organism evidence="9 10">
    <name type="scientific">Venturia effusa</name>
    <dbReference type="NCBI Taxonomy" id="50376"/>
    <lineage>
        <taxon>Eukaryota</taxon>
        <taxon>Fungi</taxon>
        <taxon>Dikarya</taxon>
        <taxon>Ascomycota</taxon>
        <taxon>Pezizomycotina</taxon>
        <taxon>Dothideomycetes</taxon>
        <taxon>Pleosporomycetidae</taxon>
        <taxon>Venturiales</taxon>
        <taxon>Venturiaceae</taxon>
        <taxon>Venturia</taxon>
    </lineage>
</organism>
<accession>A0A517KZJ6</accession>
<keyword evidence="5" id="KW-0560">Oxidoreductase</keyword>
<evidence type="ECO:0000256" key="3">
    <source>
        <dbReference type="ARBA" id="ARBA00022617"/>
    </source>
</evidence>
<sequence length="333" mass="36018">MCAAGLAGSALAFPAIMEEALEKGRKAGKDAKRALGVNPGFDAASQLIDVHGSHAWQAPCTKDLRGPCPGLNALANHGNNYLIQMSQWKDLYSTQAGVSDAESNFDLGVLTSFRAKRLQQSLDNNPYFFNGPFSGIAVQPAAYTFMYRFMANHSAENPAGQLTKSVLKSFFAITGTDDNPVYTPGYKKIPENWYRRSKTDEYSIPFFLDDLIAAAITYPQFLSVGGNTGTTNSFTGLDITNFAGGVYSTSTLLQGNNLQCFVFQAAQQAAPDLVKNVFSDVTSALIRLNNVIDNVLSGLGCPQLKSIDQSQFSKFPGYTGNKTCWKISAEGKM</sequence>
<evidence type="ECO:0000256" key="6">
    <source>
        <dbReference type="ARBA" id="ARBA00023004"/>
    </source>
</evidence>
<keyword evidence="10" id="KW-1185">Reference proteome</keyword>
<dbReference type="Proteomes" id="UP000316270">
    <property type="component" value="Chromosome 2"/>
</dbReference>
<evidence type="ECO:0000256" key="4">
    <source>
        <dbReference type="ARBA" id="ARBA00022723"/>
    </source>
</evidence>
<keyword evidence="4" id="KW-0479">Metal-binding</keyword>
<keyword evidence="2" id="KW-0575">Peroxidase</keyword>
<proteinExistence type="inferred from homology"/>
<reference evidence="9 10" key="1">
    <citation type="submission" date="2019-07" db="EMBL/GenBank/DDBJ databases">
        <title>Finished genome of Venturia effusa.</title>
        <authorList>
            <person name="Young C.A."/>
            <person name="Cox M.P."/>
            <person name="Ganley A.R.D."/>
            <person name="David W.J."/>
        </authorList>
    </citation>
    <scope>NUCLEOTIDE SEQUENCE [LARGE SCALE GENOMIC DNA]</scope>
    <source>
        <strain evidence="10">albino</strain>
    </source>
</reference>
<dbReference type="OrthoDB" id="407298at2759"/>
<dbReference type="PANTHER" id="PTHR33577:SF1">
    <property type="entry name" value="HEME HALOPEROXIDASE FAMILY PROFILE DOMAIN-CONTAINING PROTEIN"/>
    <property type="match status" value="1"/>
</dbReference>
<evidence type="ECO:0000256" key="5">
    <source>
        <dbReference type="ARBA" id="ARBA00023002"/>
    </source>
</evidence>
<evidence type="ECO:0000256" key="2">
    <source>
        <dbReference type="ARBA" id="ARBA00022559"/>
    </source>
</evidence>